<feature type="transmembrane region" description="Helical" evidence="7">
    <location>
        <begin position="251"/>
        <end position="274"/>
    </location>
</feature>
<dbReference type="Proteomes" id="UP000184339">
    <property type="component" value="Unassembled WGS sequence"/>
</dbReference>
<keyword evidence="2 7" id="KW-0813">Transport</keyword>
<dbReference type="GO" id="GO:0005384">
    <property type="term" value="F:manganese ion transmembrane transporter activity"/>
    <property type="evidence" value="ECO:0007669"/>
    <property type="project" value="TreeGrafter"/>
</dbReference>
<dbReference type="PANTHER" id="PTHR11706">
    <property type="entry name" value="SOLUTE CARRIER PROTEIN FAMILY 11 MEMBER"/>
    <property type="match status" value="1"/>
</dbReference>
<dbReference type="NCBIfam" id="NF001923">
    <property type="entry name" value="PRK00701.1"/>
    <property type="match status" value="1"/>
</dbReference>
<name>A0A1M7LEH8_9BURK</name>
<dbReference type="GO" id="GO:0046872">
    <property type="term" value="F:metal ion binding"/>
    <property type="evidence" value="ECO:0007669"/>
    <property type="project" value="UniProtKB-UniRule"/>
</dbReference>
<dbReference type="OrthoDB" id="9787548at2"/>
<feature type="transmembrane region" description="Helical" evidence="7">
    <location>
        <begin position="65"/>
        <end position="88"/>
    </location>
</feature>
<evidence type="ECO:0000256" key="7">
    <source>
        <dbReference type="HAMAP-Rule" id="MF_00221"/>
    </source>
</evidence>
<sequence>MTPPVITAEPAGANGQRSVAVAGHGPWSRRFLGFIGPGYLVAVGYMDPGNWATDLGGGAAYGYTLLWIICLSSCMAMVLQILSARLGIVAQADLAQLCRRHSSRRSALAQWLLCEVAICACDLAEVIGTAIALKLLFDIPLSYGVVLTALDVLVILWLQQRGFRYLEAFVMALLGIVFLCFAVNLLLAQPEWHAVAAGFIPSAQTVTDPGMLYLAIGIIGATVMPHNLYLHSSTVQTRRFNTSEDGTRKAISFASVDIVVALCLAFLVNAAILITSAAVFHTTGHTGVADLEQAYLLLGPLTGATLASVLFAVALLSAGLSSSVTATLAGQIVMEGFVQLKLAPWARRLLTRAVAIVPALLVTSVYGDRGVTSLLIFSQVVLSLQLPFAMWPLIRYTSSRAIMGRFATPRPVAWLAWGMMSLIVSLNLVLIWKTLAD</sequence>
<feature type="transmembrane region" description="Helical" evidence="7">
    <location>
        <begin position="211"/>
        <end position="230"/>
    </location>
</feature>
<dbReference type="GO" id="GO:0034755">
    <property type="term" value="P:iron ion transmembrane transport"/>
    <property type="evidence" value="ECO:0007669"/>
    <property type="project" value="TreeGrafter"/>
</dbReference>
<dbReference type="NCBIfam" id="NF037982">
    <property type="entry name" value="Nramp_1"/>
    <property type="match status" value="1"/>
</dbReference>
<accession>A0A1M7LEH8</accession>
<evidence type="ECO:0000256" key="5">
    <source>
        <dbReference type="ARBA" id="ARBA00022989"/>
    </source>
</evidence>
<feature type="transmembrane region" description="Helical" evidence="7">
    <location>
        <begin position="349"/>
        <end position="367"/>
    </location>
</feature>
<protein>
    <recommendedName>
        <fullName evidence="7">Divalent metal cation transporter MntH</fullName>
    </recommendedName>
</protein>
<evidence type="ECO:0000256" key="6">
    <source>
        <dbReference type="ARBA" id="ARBA00023136"/>
    </source>
</evidence>
<organism evidence="8 9">
    <name type="scientific">Duganella sacchari</name>
    <dbReference type="NCBI Taxonomy" id="551987"/>
    <lineage>
        <taxon>Bacteria</taxon>
        <taxon>Pseudomonadati</taxon>
        <taxon>Pseudomonadota</taxon>
        <taxon>Betaproteobacteria</taxon>
        <taxon>Burkholderiales</taxon>
        <taxon>Oxalobacteraceae</taxon>
        <taxon>Telluria group</taxon>
        <taxon>Duganella</taxon>
    </lineage>
</organism>
<evidence type="ECO:0000313" key="9">
    <source>
        <dbReference type="Proteomes" id="UP000184339"/>
    </source>
</evidence>
<dbReference type="GO" id="GO:0005886">
    <property type="term" value="C:plasma membrane"/>
    <property type="evidence" value="ECO:0007669"/>
    <property type="project" value="UniProtKB-SubCell"/>
</dbReference>
<keyword evidence="7" id="KW-1003">Cell membrane</keyword>
<keyword evidence="7" id="KW-0406">Ion transport</keyword>
<dbReference type="HAMAP" id="MF_00221">
    <property type="entry name" value="NRAMP"/>
    <property type="match status" value="1"/>
</dbReference>
<evidence type="ECO:0000256" key="3">
    <source>
        <dbReference type="ARBA" id="ARBA00022692"/>
    </source>
</evidence>
<feature type="transmembrane region" description="Helical" evidence="7">
    <location>
        <begin position="165"/>
        <end position="187"/>
    </location>
</feature>
<dbReference type="PRINTS" id="PR00447">
    <property type="entry name" value="NATRESASSCMP"/>
</dbReference>
<dbReference type="PANTHER" id="PTHR11706:SF33">
    <property type="entry name" value="NATURAL RESISTANCE-ASSOCIATED MACROPHAGE PROTEIN 2"/>
    <property type="match status" value="1"/>
</dbReference>
<dbReference type="GO" id="GO:0015086">
    <property type="term" value="F:cadmium ion transmembrane transporter activity"/>
    <property type="evidence" value="ECO:0007669"/>
    <property type="project" value="TreeGrafter"/>
</dbReference>
<gene>
    <name evidence="7" type="primary">mntH</name>
    <name evidence="8" type="ORF">SAMN05192549_102445</name>
</gene>
<keyword evidence="9" id="KW-1185">Reference proteome</keyword>
<reference evidence="9" key="1">
    <citation type="submission" date="2016-11" db="EMBL/GenBank/DDBJ databases">
        <authorList>
            <person name="Varghese N."/>
            <person name="Submissions S."/>
        </authorList>
    </citation>
    <scope>NUCLEOTIDE SEQUENCE [LARGE SCALE GENOMIC DNA]</scope>
    <source>
        <strain evidence="9">Sac-22</strain>
    </source>
</reference>
<feature type="transmembrane region" description="Helical" evidence="7">
    <location>
        <begin position="294"/>
        <end position="316"/>
    </location>
</feature>
<comment type="function">
    <text evidence="7">H(+)-stimulated, divalent metal cation uptake system.</text>
</comment>
<keyword evidence="6 7" id="KW-0472">Membrane</keyword>
<evidence type="ECO:0000256" key="1">
    <source>
        <dbReference type="ARBA" id="ARBA00004141"/>
    </source>
</evidence>
<dbReference type="STRING" id="551987.SAMN05192549_102445"/>
<evidence type="ECO:0000256" key="2">
    <source>
        <dbReference type="ARBA" id="ARBA00022448"/>
    </source>
</evidence>
<evidence type="ECO:0000256" key="4">
    <source>
        <dbReference type="ARBA" id="ARBA00022847"/>
    </source>
</evidence>
<dbReference type="InterPro" id="IPR001046">
    <property type="entry name" value="NRAMP_fam"/>
</dbReference>
<feature type="transmembrane region" description="Helical" evidence="7">
    <location>
        <begin position="373"/>
        <end position="391"/>
    </location>
</feature>
<keyword evidence="4 7" id="KW-0769">Symport</keyword>
<dbReference type="EMBL" id="FRCX01000002">
    <property type="protein sequence ID" value="SHM76531.1"/>
    <property type="molecule type" value="Genomic_DNA"/>
</dbReference>
<comment type="similarity">
    <text evidence="7">Belongs to the NRAMP family.</text>
</comment>
<dbReference type="NCBIfam" id="TIGR01197">
    <property type="entry name" value="nramp"/>
    <property type="match status" value="1"/>
</dbReference>
<comment type="subcellular location">
    <subcellularLocation>
        <location evidence="7">Cell membrane</location>
        <topology evidence="7">Multi-pass membrane protein</topology>
    </subcellularLocation>
    <subcellularLocation>
        <location evidence="1">Membrane</location>
        <topology evidence="1">Multi-pass membrane protein</topology>
    </subcellularLocation>
</comment>
<keyword evidence="3 7" id="KW-0812">Transmembrane</keyword>
<feature type="transmembrane region" description="Helical" evidence="7">
    <location>
        <begin position="108"/>
        <end position="133"/>
    </location>
</feature>
<evidence type="ECO:0000313" key="8">
    <source>
        <dbReference type="EMBL" id="SHM76531.1"/>
    </source>
</evidence>
<keyword evidence="5 7" id="KW-1133">Transmembrane helix</keyword>
<dbReference type="AlphaFoldDB" id="A0A1M7LEH8"/>
<dbReference type="GO" id="GO:0015293">
    <property type="term" value="F:symporter activity"/>
    <property type="evidence" value="ECO:0007669"/>
    <property type="project" value="UniProtKB-UniRule"/>
</dbReference>
<feature type="transmembrane region" description="Helical" evidence="7">
    <location>
        <begin position="139"/>
        <end position="158"/>
    </location>
</feature>
<proteinExistence type="inferred from homology"/>
<dbReference type="RefSeq" id="WP_072782383.1">
    <property type="nucleotide sequence ID" value="NZ_FRCX01000002.1"/>
</dbReference>
<feature type="transmembrane region" description="Helical" evidence="7">
    <location>
        <begin position="412"/>
        <end position="432"/>
    </location>
</feature>
<dbReference type="Pfam" id="PF01566">
    <property type="entry name" value="Nramp"/>
    <property type="match status" value="1"/>
</dbReference>